<reference evidence="1" key="2">
    <citation type="submission" date="2025-09" db="UniProtKB">
        <authorList>
            <consortium name="Ensembl"/>
        </authorList>
    </citation>
    <scope>IDENTIFICATION</scope>
</reference>
<keyword evidence="2" id="KW-1185">Reference proteome</keyword>
<sequence length="131" mass="14909">MYKKTPKTYFPKTPAYCIELCICLSAYRTPFNCSCATFLSESQTFVLLATFQGRGNWACIVKVRLHEICFQSSCIIFHIVTSLYHMVNVTVPHLAIQRRKVCMGKVTLCGEPNLEANSRAKYFSLHPECLS</sequence>
<proteinExistence type="predicted"/>
<organism evidence="1 2">
    <name type="scientific">Chelydra serpentina</name>
    <name type="common">Snapping turtle</name>
    <name type="synonym">Testudo serpentina</name>
    <dbReference type="NCBI Taxonomy" id="8475"/>
    <lineage>
        <taxon>Eukaryota</taxon>
        <taxon>Metazoa</taxon>
        <taxon>Chordata</taxon>
        <taxon>Craniata</taxon>
        <taxon>Vertebrata</taxon>
        <taxon>Euteleostomi</taxon>
        <taxon>Archelosauria</taxon>
        <taxon>Testudinata</taxon>
        <taxon>Testudines</taxon>
        <taxon>Cryptodira</taxon>
        <taxon>Durocryptodira</taxon>
        <taxon>Americhelydia</taxon>
        <taxon>Chelydroidea</taxon>
        <taxon>Chelydridae</taxon>
        <taxon>Chelydra</taxon>
    </lineage>
</organism>
<reference evidence="1" key="1">
    <citation type="submission" date="2025-08" db="UniProtKB">
        <authorList>
            <consortium name="Ensembl"/>
        </authorList>
    </citation>
    <scope>IDENTIFICATION</scope>
</reference>
<evidence type="ECO:0000313" key="1">
    <source>
        <dbReference type="Ensembl" id="ENSCSRP00000029060.1"/>
    </source>
</evidence>
<name>A0A8C3TIZ7_CHESE</name>
<dbReference type="AlphaFoldDB" id="A0A8C3TIZ7"/>
<protein>
    <submittedName>
        <fullName evidence="1">Uncharacterized protein</fullName>
    </submittedName>
</protein>
<dbReference type="Ensembl" id="ENSCSRT00000030226.1">
    <property type="protein sequence ID" value="ENSCSRP00000029060.1"/>
    <property type="gene ID" value="ENSCSRG00000021300.1"/>
</dbReference>
<accession>A0A8C3TIZ7</accession>
<evidence type="ECO:0000313" key="2">
    <source>
        <dbReference type="Proteomes" id="UP000694403"/>
    </source>
</evidence>
<dbReference type="Proteomes" id="UP000694403">
    <property type="component" value="Unplaced"/>
</dbReference>